<accession>A0A8S5PN58</accession>
<evidence type="ECO:0000313" key="2">
    <source>
        <dbReference type="EMBL" id="DAE07652.1"/>
    </source>
</evidence>
<proteinExistence type="predicted"/>
<feature type="region of interest" description="Disordered" evidence="1">
    <location>
        <begin position="1"/>
        <end position="61"/>
    </location>
</feature>
<protein>
    <submittedName>
        <fullName evidence="2">Uncharacterized protein</fullName>
    </submittedName>
</protein>
<organism evidence="2">
    <name type="scientific">Myoviridae sp. ctIyl4</name>
    <dbReference type="NCBI Taxonomy" id="2825078"/>
    <lineage>
        <taxon>Viruses</taxon>
        <taxon>Duplodnaviria</taxon>
        <taxon>Heunggongvirae</taxon>
        <taxon>Uroviricota</taxon>
        <taxon>Caudoviricetes</taxon>
    </lineage>
</organism>
<name>A0A8S5PN58_9CAUD</name>
<reference evidence="2" key="1">
    <citation type="journal article" date="2021" name="Proc. Natl. Acad. Sci. U.S.A.">
        <title>A Catalog of Tens of Thousands of Viruses from Human Metagenomes Reveals Hidden Associations with Chronic Diseases.</title>
        <authorList>
            <person name="Tisza M.J."/>
            <person name="Buck C.B."/>
        </authorList>
    </citation>
    <scope>NUCLEOTIDE SEQUENCE</scope>
    <source>
        <strain evidence="2">CtIyl4</strain>
    </source>
</reference>
<evidence type="ECO:0000256" key="1">
    <source>
        <dbReference type="SAM" id="MobiDB-lite"/>
    </source>
</evidence>
<feature type="compositionally biased region" description="Basic residues" evidence="1">
    <location>
        <begin position="15"/>
        <end position="35"/>
    </location>
</feature>
<sequence length="61" mass="6914">MAETRTGSCAAKLAQPHHQRGRRAGRRRRPIRRPQHHADYAVHPFGQHRQLGGQRHGGAYA</sequence>
<dbReference type="EMBL" id="BK015453">
    <property type="protein sequence ID" value="DAE07652.1"/>
    <property type="molecule type" value="Genomic_DNA"/>
</dbReference>